<dbReference type="SUPFAM" id="SSF53098">
    <property type="entry name" value="Ribonuclease H-like"/>
    <property type="match status" value="1"/>
</dbReference>
<dbReference type="Proteomes" id="UP000235145">
    <property type="component" value="Unassembled WGS sequence"/>
</dbReference>
<dbReference type="InterPro" id="IPR036397">
    <property type="entry name" value="RNaseH_sf"/>
</dbReference>
<dbReference type="GO" id="GO:0003676">
    <property type="term" value="F:nucleic acid binding"/>
    <property type="evidence" value="ECO:0007669"/>
    <property type="project" value="InterPro"/>
</dbReference>
<evidence type="ECO:0000313" key="4">
    <source>
        <dbReference type="Proteomes" id="UP000235145"/>
    </source>
</evidence>
<dbReference type="PANTHER" id="PTHR42648:SF32">
    <property type="entry name" value="RIBONUCLEASE H-LIKE DOMAIN, GAG-PRE-INTEGRASE DOMAIN PROTEIN-RELATED"/>
    <property type="match status" value="1"/>
</dbReference>
<keyword evidence="1" id="KW-0378">Hydrolase</keyword>
<dbReference type="Gene3D" id="3.30.420.10">
    <property type="entry name" value="Ribonuclease H-like superfamily/Ribonuclease H"/>
    <property type="match status" value="1"/>
</dbReference>
<dbReference type="GO" id="GO:0008233">
    <property type="term" value="F:peptidase activity"/>
    <property type="evidence" value="ECO:0007669"/>
    <property type="project" value="UniProtKB-KW"/>
</dbReference>
<name>A0A9R1UN94_LACSA</name>
<accession>A0A9R1UN94</accession>
<evidence type="ECO:0000313" key="3">
    <source>
        <dbReference type="EMBL" id="KAJ0190625.1"/>
    </source>
</evidence>
<proteinExistence type="predicted"/>
<protein>
    <recommendedName>
        <fullName evidence="2">Retrovirus-related Pol polyprotein from transposon TNT 1-94-like beta-barrel domain-containing protein</fullName>
    </recommendedName>
</protein>
<dbReference type="PANTHER" id="PTHR42648">
    <property type="entry name" value="TRANSPOSASE, PUTATIVE-RELATED"/>
    <property type="match status" value="1"/>
</dbReference>
<organism evidence="3 4">
    <name type="scientific">Lactuca sativa</name>
    <name type="common">Garden lettuce</name>
    <dbReference type="NCBI Taxonomy" id="4236"/>
    <lineage>
        <taxon>Eukaryota</taxon>
        <taxon>Viridiplantae</taxon>
        <taxon>Streptophyta</taxon>
        <taxon>Embryophyta</taxon>
        <taxon>Tracheophyta</taxon>
        <taxon>Spermatophyta</taxon>
        <taxon>Magnoliopsida</taxon>
        <taxon>eudicotyledons</taxon>
        <taxon>Gunneridae</taxon>
        <taxon>Pentapetalae</taxon>
        <taxon>asterids</taxon>
        <taxon>campanulids</taxon>
        <taxon>Asterales</taxon>
        <taxon>Asteraceae</taxon>
        <taxon>Cichorioideae</taxon>
        <taxon>Cichorieae</taxon>
        <taxon>Lactucinae</taxon>
        <taxon>Lactuca</taxon>
    </lineage>
</organism>
<dbReference type="GO" id="GO:0006508">
    <property type="term" value="P:proteolysis"/>
    <property type="evidence" value="ECO:0007669"/>
    <property type="project" value="UniProtKB-KW"/>
</dbReference>
<dbReference type="InterPro" id="IPR054722">
    <property type="entry name" value="PolX-like_BBD"/>
</dbReference>
<keyword evidence="4" id="KW-1185">Reference proteome</keyword>
<reference evidence="3 4" key="1">
    <citation type="journal article" date="2017" name="Nat. Commun.">
        <title>Genome assembly with in vitro proximity ligation data and whole-genome triplication in lettuce.</title>
        <authorList>
            <person name="Reyes-Chin-Wo S."/>
            <person name="Wang Z."/>
            <person name="Yang X."/>
            <person name="Kozik A."/>
            <person name="Arikit S."/>
            <person name="Song C."/>
            <person name="Xia L."/>
            <person name="Froenicke L."/>
            <person name="Lavelle D.O."/>
            <person name="Truco M.J."/>
            <person name="Xia R."/>
            <person name="Zhu S."/>
            <person name="Xu C."/>
            <person name="Xu H."/>
            <person name="Xu X."/>
            <person name="Cox K."/>
            <person name="Korf I."/>
            <person name="Meyers B.C."/>
            <person name="Michelmore R.W."/>
        </authorList>
    </citation>
    <scope>NUCLEOTIDE SEQUENCE [LARGE SCALE GENOMIC DNA]</scope>
    <source>
        <strain evidence="4">cv. Salinas</strain>
        <tissue evidence="3">Seedlings</tissue>
    </source>
</reference>
<evidence type="ECO:0000256" key="1">
    <source>
        <dbReference type="ARBA" id="ARBA00022670"/>
    </source>
</evidence>
<dbReference type="AlphaFoldDB" id="A0A9R1UN94"/>
<dbReference type="InterPro" id="IPR039537">
    <property type="entry name" value="Retrotran_Ty1/copia-like"/>
</dbReference>
<evidence type="ECO:0000259" key="2">
    <source>
        <dbReference type="Pfam" id="PF22936"/>
    </source>
</evidence>
<feature type="domain" description="Retrovirus-related Pol polyprotein from transposon TNT 1-94-like beta-barrel" evidence="2">
    <location>
        <begin position="7"/>
        <end position="82"/>
    </location>
</feature>
<dbReference type="InterPro" id="IPR012337">
    <property type="entry name" value="RNaseH-like_sf"/>
</dbReference>
<gene>
    <name evidence="3" type="ORF">LSAT_V11C800443110</name>
</gene>
<dbReference type="Pfam" id="PF22936">
    <property type="entry name" value="Pol_BBD"/>
    <property type="match status" value="1"/>
</dbReference>
<dbReference type="EMBL" id="NBSK02000008">
    <property type="protein sequence ID" value="KAJ0190625.1"/>
    <property type="molecule type" value="Genomic_DNA"/>
</dbReference>
<keyword evidence="1" id="KW-0645">Protease</keyword>
<sequence>MGKEHIWYLDSGCAKYMIRFKSFPEDFTKKDGPTITYGDNKKEATKGYGSIKCNYAMFKHVSYLMGTQHNIISISQLCDFGYDTLFNKRESKSHLNWLSNKRLYHLNFKKISKITWNQLVRGLPKIQCIRSGSLLRKKSHVAYETFSLIKQREIFLSSKVIQLCSDHGIEFRNSSVKDFCLISRISQNFLVVRTPQKNCIAKRRNKTHIDAGRTMVVEAGLLCLFGLKLSTQLVIPKIGLSLLSVMGKLPISYLREGKLDISYFHVYGCVCYIFSQRDQCSKFEDKADEGLFLVVQTLSLIYYQMVLSLLFQMFIKSSTHNLSLKISLIFSKEVEPSNPEDFSPSTKNEISNPRILRDKPKSQSIIDVNYGTLTRSRVCSNFYMSVNFVSMIEPKNVVDALKCDNLKFLSCTSVQFNKC</sequence>
<comment type="caution">
    <text evidence="3">The sequence shown here is derived from an EMBL/GenBank/DDBJ whole genome shotgun (WGS) entry which is preliminary data.</text>
</comment>